<proteinExistence type="predicted"/>
<dbReference type="AlphaFoldDB" id="A0A485LFT5"/>
<evidence type="ECO:0000256" key="4">
    <source>
        <dbReference type="SAM" id="Phobius"/>
    </source>
</evidence>
<protein>
    <submittedName>
        <fullName evidence="7">Aste57867_20738 protein</fullName>
    </submittedName>
</protein>
<keyword evidence="8" id="KW-1185">Reference proteome</keyword>
<keyword evidence="4" id="KW-1133">Transmembrane helix</keyword>
<dbReference type="SUPFAM" id="SSF52058">
    <property type="entry name" value="L domain-like"/>
    <property type="match status" value="1"/>
</dbReference>
<evidence type="ECO:0000313" key="6">
    <source>
        <dbReference type="EMBL" id="KAF0687525.1"/>
    </source>
</evidence>
<feature type="transmembrane region" description="Helical" evidence="4">
    <location>
        <begin position="202"/>
        <end position="225"/>
    </location>
</feature>
<dbReference type="Pfam" id="PF13855">
    <property type="entry name" value="LRR_8"/>
    <property type="match status" value="1"/>
</dbReference>
<feature type="transmembrane region" description="Helical" evidence="4">
    <location>
        <begin position="74"/>
        <end position="100"/>
    </location>
</feature>
<reference evidence="6" key="2">
    <citation type="submission" date="2019-06" db="EMBL/GenBank/DDBJ databases">
        <title>Genomics analysis of Aphanomyces spp. identifies a new class of oomycete effector associated with host adaptation.</title>
        <authorList>
            <person name="Gaulin E."/>
        </authorList>
    </citation>
    <scope>NUCLEOTIDE SEQUENCE</scope>
    <source>
        <strain evidence="6">CBS 578.67</strain>
    </source>
</reference>
<dbReference type="InterPro" id="IPR032675">
    <property type="entry name" value="LRR_dom_sf"/>
</dbReference>
<name>A0A485LFT5_9STRA</name>
<evidence type="ECO:0000259" key="5">
    <source>
        <dbReference type="Pfam" id="PF00066"/>
    </source>
</evidence>
<gene>
    <name evidence="7" type="primary">Aste57867_20738</name>
    <name evidence="6" type="ORF">As57867_020670</name>
    <name evidence="7" type="ORF">ASTE57867_20738</name>
</gene>
<keyword evidence="3" id="KW-0325">Glycoprotein</keyword>
<dbReference type="EMBL" id="VJMH01006904">
    <property type="protein sequence ID" value="KAF0687525.1"/>
    <property type="molecule type" value="Genomic_DNA"/>
</dbReference>
<dbReference type="Pfam" id="PF00066">
    <property type="entry name" value="Notch"/>
    <property type="match status" value="1"/>
</dbReference>
<evidence type="ECO:0000313" key="7">
    <source>
        <dbReference type="EMBL" id="VFT97418.1"/>
    </source>
</evidence>
<reference evidence="7 8" key="1">
    <citation type="submission" date="2019-03" db="EMBL/GenBank/DDBJ databases">
        <authorList>
            <person name="Gaulin E."/>
            <person name="Dumas B."/>
        </authorList>
    </citation>
    <scope>NUCLEOTIDE SEQUENCE [LARGE SCALE GENOMIC DNA]</scope>
    <source>
        <strain evidence="7">CBS 568.67</strain>
    </source>
</reference>
<feature type="transmembrane region" description="Helical" evidence="4">
    <location>
        <begin position="163"/>
        <end position="182"/>
    </location>
</feature>
<evidence type="ECO:0000256" key="2">
    <source>
        <dbReference type="ARBA" id="ARBA00023157"/>
    </source>
</evidence>
<dbReference type="EMBL" id="CAADRA010006930">
    <property type="protein sequence ID" value="VFT97418.1"/>
    <property type="molecule type" value="Genomic_DNA"/>
</dbReference>
<evidence type="ECO:0000256" key="3">
    <source>
        <dbReference type="ARBA" id="ARBA00023180"/>
    </source>
</evidence>
<dbReference type="InterPro" id="IPR000800">
    <property type="entry name" value="Notch_dom"/>
</dbReference>
<keyword evidence="4" id="KW-0472">Membrane</keyword>
<keyword evidence="4" id="KW-0812">Transmembrane</keyword>
<accession>A0A485LFT5</accession>
<feature type="transmembrane region" description="Helical" evidence="4">
    <location>
        <begin position="39"/>
        <end position="62"/>
    </location>
</feature>
<feature type="transmembrane region" description="Helical" evidence="4">
    <location>
        <begin position="313"/>
        <end position="336"/>
    </location>
</feature>
<organism evidence="7 8">
    <name type="scientific">Aphanomyces stellatus</name>
    <dbReference type="NCBI Taxonomy" id="120398"/>
    <lineage>
        <taxon>Eukaryota</taxon>
        <taxon>Sar</taxon>
        <taxon>Stramenopiles</taxon>
        <taxon>Oomycota</taxon>
        <taxon>Saprolegniomycetes</taxon>
        <taxon>Saprolegniales</taxon>
        <taxon>Verrucalvaceae</taxon>
        <taxon>Aphanomyces</taxon>
    </lineage>
</organism>
<keyword evidence="1" id="KW-0677">Repeat</keyword>
<evidence type="ECO:0000256" key="1">
    <source>
        <dbReference type="ARBA" id="ARBA00022737"/>
    </source>
</evidence>
<keyword evidence="2" id="KW-1015">Disulfide bond</keyword>
<dbReference type="Gene3D" id="3.80.10.10">
    <property type="entry name" value="Ribonuclease Inhibitor"/>
    <property type="match status" value="1"/>
</dbReference>
<evidence type="ECO:0000313" key="8">
    <source>
        <dbReference type="Proteomes" id="UP000332933"/>
    </source>
</evidence>
<sequence>MNAGWTSVSVKSIAIRTIPSCHVIQPPQPSTIHSRHRGWLLVTRSFHLFIALYLAAWAYIYQALPPSSVRAAQIYAPSISSIALVTLSLLFVHAACGCSVRRSNIKRRRKASRWVTTTVSQACLALISDLGSTEEGRDMVAVVFNIAQVASQSLRVVKLAENLVSPVHLVIYASLLIVYALASPAALFHRNATIKGTIVNVLDFAFGFTLSCCIPAIGVVVLFAAGPNAIQGQDNAWYTRLVTLSRMAVVSSPVDFVCQVCMHLGTYVSLTRLQHSIAAHPRHRSKILIASDSTLRRLTKQLVPSKRTTRRAVVVNAVLTGTWGFVLTGLVVRAVAFREICPSHCTLAATPLFDLSCSCLYANVNCHVLQTQDVDALLDPVTIGTRILVLQLARCDVPRGIDTATLAPHQALIRLAVLFSHMTQWDATLPASVGSVNIRFSHLDDVPSVLTTTPPPYLSFLHIDSTPLWTIDVTCFGAWPHLERLVLTNVSLATFPEAIATLSLLYDLNLRANNLTTVPMTWQFQTTTSNTFRSARFNGNQLEAGPWTMVRPDVLVDVSSNPISSAASGVDIPSATTKRQLVLDDTPLCRDSPGLGCTPSLCAPGCYGYMQRDYHCDPVCWNQACSYDGGDCDGMGFDHV</sequence>
<dbReference type="Proteomes" id="UP000332933">
    <property type="component" value="Unassembled WGS sequence"/>
</dbReference>
<dbReference type="InterPro" id="IPR001611">
    <property type="entry name" value="Leu-rich_rpt"/>
</dbReference>
<feature type="domain" description="LNR" evidence="5">
    <location>
        <begin position="602"/>
        <end position="633"/>
    </location>
</feature>